<accession>A0A8J2XPR2</accession>
<keyword evidence="1" id="KW-1133">Transmembrane helix</keyword>
<feature type="transmembrane region" description="Helical" evidence="1">
    <location>
        <begin position="149"/>
        <end position="167"/>
    </location>
</feature>
<name>A0A8J2XPR2_9GAMM</name>
<dbReference type="Pfam" id="PF14296">
    <property type="entry name" value="O-ag_pol_Wzy"/>
    <property type="match status" value="1"/>
</dbReference>
<dbReference type="AlphaFoldDB" id="A0A8J2XPR2"/>
<feature type="transmembrane region" description="Helical" evidence="1">
    <location>
        <begin position="439"/>
        <end position="460"/>
    </location>
</feature>
<gene>
    <name evidence="2" type="ORF">GCM10011369_21350</name>
</gene>
<feature type="transmembrane region" description="Helical" evidence="1">
    <location>
        <begin position="66"/>
        <end position="88"/>
    </location>
</feature>
<feature type="transmembrane region" description="Helical" evidence="1">
    <location>
        <begin position="40"/>
        <end position="57"/>
    </location>
</feature>
<dbReference type="InterPro" id="IPR029468">
    <property type="entry name" value="O-ag_pol_Wzy"/>
</dbReference>
<sequence>MQRASYQSYGFIGLNALICGLTIFFRILNADLNTDQTLVVQSYAIISLVVIHSYAWFKQGGNDLSLAYLFFLMVFIFNCGKAILFVFFADYHEPFFSFFTEREHLVLIRAYEYSYIGLFAMSCAMLVGSNHRAVEQVSTTLRQQDAAKVTGVVFLLVSVPAAIYDLVDMLRLVLSGGYFALFNSEQSYGASGIIKVLGFFLFPALYLTLIGFRDNRPVVTLLWLLATVFTVVKLAMGARLVALVPFLIMLSLWDVTVQQVGRKSIYAVAAVLVIVVFPALSLLRVGGELDQNSGIGHSMFEIIKEMSDSISPLVWVMQRVPSEMDFTQGHSFLLAASTAIPNLFWDVHPAQQGSLSKWLVYEVDPWMAKQGGGFGFSIFAEFYLNFYWYGIPLIFFTTLLISRFSSVRANPINTAFCFSCFLGLMLWPRGELVAVARFIMWNAGIPWLCYHFLCAIIPRFNQHNR</sequence>
<evidence type="ECO:0000313" key="3">
    <source>
        <dbReference type="Proteomes" id="UP000619743"/>
    </source>
</evidence>
<feature type="transmembrane region" description="Helical" evidence="1">
    <location>
        <begin position="108"/>
        <end position="128"/>
    </location>
</feature>
<protein>
    <recommendedName>
        <fullName evidence="4">Oligosaccharide repeat unit polymerase</fullName>
    </recommendedName>
</protein>
<feature type="transmembrane region" description="Helical" evidence="1">
    <location>
        <begin position="265"/>
        <end position="283"/>
    </location>
</feature>
<feature type="transmembrane region" description="Helical" evidence="1">
    <location>
        <begin position="9"/>
        <end position="28"/>
    </location>
</feature>
<keyword evidence="1" id="KW-0812">Transmembrane</keyword>
<keyword evidence="1" id="KW-0472">Membrane</keyword>
<dbReference type="RefSeq" id="WP_087505810.1">
    <property type="nucleotide sequence ID" value="NZ_BMDX01000010.1"/>
</dbReference>
<feature type="transmembrane region" description="Helical" evidence="1">
    <location>
        <begin position="411"/>
        <end position="427"/>
    </location>
</feature>
<feature type="transmembrane region" description="Helical" evidence="1">
    <location>
        <begin position="221"/>
        <end position="253"/>
    </location>
</feature>
<evidence type="ECO:0000256" key="1">
    <source>
        <dbReference type="SAM" id="Phobius"/>
    </source>
</evidence>
<reference evidence="3" key="1">
    <citation type="journal article" date="2019" name="Int. J. Syst. Evol. Microbiol.">
        <title>The Global Catalogue of Microorganisms (GCM) 10K type strain sequencing project: providing services to taxonomists for standard genome sequencing and annotation.</title>
        <authorList>
            <consortium name="The Broad Institute Genomics Platform"/>
            <consortium name="The Broad Institute Genome Sequencing Center for Infectious Disease"/>
            <person name="Wu L."/>
            <person name="Ma J."/>
        </authorList>
    </citation>
    <scope>NUCLEOTIDE SEQUENCE [LARGE SCALE GENOMIC DNA]</scope>
    <source>
        <strain evidence="3">CGMCC 1.10130</strain>
    </source>
</reference>
<proteinExistence type="predicted"/>
<evidence type="ECO:0000313" key="2">
    <source>
        <dbReference type="EMBL" id="GGA79152.1"/>
    </source>
</evidence>
<evidence type="ECO:0008006" key="4">
    <source>
        <dbReference type="Google" id="ProtNLM"/>
    </source>
</evidence>
<dbReference type="EMBL" id="BMDX01000010">
    <property type="protein sequence ID" value="GGA79152.1"/>
    <property type="molecule type" value="Genomic_DNA"/>
</dbReference>
<dbReference type="Proteomes" id="UP000619743">
    <property type="component" value="Unassembled WGS sequence"/>
</dbReference>
<dbReference type="NCBIfam" id="TIGR04370">
    <property type="entry name" value="glyco_rpt_poly"/>
    <property type="match status" value="1"/>
</dbReference>
<feature type="transmembrane region" description="Helical" evidence="1">
    <location>
        <begin position="187"/>
        <end position="209"/>
    </location>
</feature>
<dbReference type="OrthoDB" id="5190879at2"/>
<keyword evidence="3" id="KW-1185">Reference proteome</keyword>
<comment type="caution">
    <text evidence="2">The sequence shown here is derived from an EMBL/GenBank/DDBJ whole genome shotgun (WGS) entry which is preliminary data.</text>
</comment>
<organism evidence="2 3">
    <name type="scientific">Neiella marina</name>
    <dbReference type="NCBI Taxonomy" id="508461"/>
    <lineage>
        <taxon>Bacteria</taxon>
        <taxon>Pseudomonadati</taxon>
        <taxon>Pseudomonadota</taxon>
        <taxon>Gammaproteobacteria</taxon>
        <taxon>Alteromonadales</taxon>
        <taxon>Echinimonadaceae</taxon>
        <taxon>Neiella</taxon>
    </lineage>
</organism>